<keyword evidence="1" id="KW-0812">Transmembrane</keyword>
<reference evidence="2 3" key="1">
    <citation type="submission" date="2016-09" db="EMBL/GenBank/DDBJ databases">
        <title>Xenorhabdus thuongxuanensis sp. nov. and Xenorhabdus eapokensis sp. nov., isolated from Steinernema species.</title>
        <authorList>
            <person name="Kaempfer P."/>
            <person name="Tobias N.J."/>
            <person name="Phan Ke L."/>
            <person name="Bode H.B."/>
            <person name="Glaeser S.P."/>
        </authorList>
    </citation>
    <scope>NUCLEOTIDE SEQUENCE [LARGE SCALE GENOMIC DNA]</scope>
    <source>
        <strain evidence="2 3">DL20</strain>
    </source>
</reference>
<proteinExistence type="predicted"/>
<evidence type="ECO:0000313" key="2">
    <source>
        <dbReference type="EMBL" id="OKP05592.1"/>
    </source>
</evidence>
<comment type="caution">
    <text evidence="2">The sequence shown here is derived from an EMBL/GenBank/DDBJ whole genome shotgun (WGS) entry which is preliminary data.</text>
</comment>
<evidence type="ECO:0000313" key="3">
    <source>
        <dbReference type="Proteomes" id="UP000186268"/>
    </source>
</evidence>
<name>A0A1Q5TZE5_9GAMM</name>
<evidence type="ECO:0000256" key="1">
    <source>
        <dbReference type="SAM" id="Phobius"/>
    </source>
</evidence>
<keyword evidence="2" id="KW-0808">Transferase</keyword>
<gene>
    <name evidence="2" type="ORF">Xedl_00071</name>
</gene>
<protein>
    <submittedName>
        <fullName evidence="2">AAC family N-acetyltransferase</fullName>
    </submittedName>
</protein>
<organism evidence="2 3">
    <name type="scientific">Xenorhabdus eapokensis</name>
    <dbReference type="NCBI Taxonomy" id="1873482"/>
    <lineage>
        <taxon>Bacteria</taxon>
        <taxon>Pseudomonadati</taxon>
        <taxon>Pseudomonadota</taxon>
        <taxon>Gammaproteobacteria</taxon>
        <taxon>Enterobacterales</taxon>
        <taxon>Morganellaceae</taxon>
        <taxon>Xenorhabdus</taxon>
    </lineage>
</organism>
<keyword evidence="1" id="KW-1133">Transmembrane helix</keyword>
<feature type="transmembrane region" description="Helical" evidence="1">
    <location>
        <begin position="27"/>
        <end position="47"/>
    </location>
</feature>
<accession>A0A1Q5TZE5</accession>
<sequence>MIQVGEDKYWIKSILVQQLQKIGIKKVILLWLMLLCDLLGHVFNPLICFKDSILFQ</sequence>
<dbReference type="EMBL" id="MKGQ01000001">
    <property type="protein sequence ID" value="OKP05592.1"/>
    <property type="molecule type" value="Genomic_DNA"/>
</dbReference>
<dbReference type="AlphaFoldDB" id="A0A1Q5TZE5"/>
<keyword evidence="3" id="KW-1185">Reference proteome</keyword>
<dbReference type="Proteomes" id="UP000186268">
    <property type="component" value="Unassembled WGS sequence"/>
</dbReference>
<dbReference type="GO" id="GO:0016740">
    <property type="term" value="F:transferase activity"/>
    <property type="evidence" value="ECO:0007669"/>
    <property type="project" value="UniProtKB-KW"/>
</dbReference>
<keyword evidence="1" id="KW-0472">Membrane</keyword>